<dbReference type="EMBL" id="JAGGJC010000004">
    <property type="protein sequence ID" value="MDN7130199.1"/>
    <property type="molecule type" value="Genomic_DNA"/>
</dbReference>
<evidence type="ECO:0000313" key="5">
    <source>
        <dbReference type="Proteomes" id="UP001169492"/>
    </source>
</evidence>
<keyword evidence="4" id="KW-1185">Reference proteome</keyword>
<comment type="caution">
    <text evidence="2">The sequence shown here is derived from an EMBL/GenBank/DDBJ whole genome shotgun (WGS) entry which is preliminary data.</text>
</comment>
<evidence type="ECO:0000313" key="3">
    <source>
        <dbReference type="EMBL" id="MDN7130199.1"/>
    </source>
</evidence>
<evidence type="ECO:0000259" key="1">
    <source>
        <dbReference type="Pfam" id="PF14488"/>
    </source>
</evidence>
<dbReference type="Proteomes" id="UP001169491">
    <property type="component" value="Unassembled WGS sequence"/>
</dbReference>
<protein>
    <submittedName>
        <fullName evidence="2">DUF4434 domain-containing protein</fullName>
    </submittedName>
</protein>
<gene>
    <name evidence="2" type="ORF">J6I90_11155</name>
    <name evidence="3" type="ORF">J6I92_09970</name>
</gene>
<name>A0AAW7QZ14_9GAMM</name>
<dbReference type="AlphaFoldDB" id="A0AAW7QZ14"/>
<proteinExistence type="predicted"/>
<accession>A0AAW7QZ14</accession>
<dbReference type="RefSeq" id="WP_301720999.1">
    <property type="nucleotide sequence ID" value="NZ_JAGGJB010000006.1"/>
</dbReference>
<feature type="domain" description="DUF4434" evidence="1">
    <location>
        <begin position="14"/>
        <end position="240"/>
    </location>
</feature>
<dbReference type="EMBL" id="JAGGJB010000006">
    <property type="protein sequence ID" value="MDN7125441.1"/>
    <property type="molecule type" value="Genomic_DNA"/>
</dbReference>
<evidence type="ECO:0000313" key="2">
    <source>
        <dbReference type="EMBL" id="MDN7125441.1"/>
    </source>
</evidence>
<reference evidence="4 5" key="1">
    <citation type="submission" date="2021-03" db="EMBL/GenBank/DDBJ databases">
        <title>Pseudidiomarina terrestris, a new bacterium isolated from saline soil.</title>
        <authorList>
            <person name="Galisteo C."/>
            <person name="De La Haba R."/>
            <person name="Sanchez-Porro C."/>
            <person name="Ventosa A."/>
        </authorList>
    </citation>
    <scope>NUCLEOTIDE SEQUENCE [LARGE SCALE GENOMIC DNA]</scope>
    <source>
        <strain evidence="2 5">1APP75-32.1</strain>
        <strain evidence="4">1APR75-15</strain>
        <strain evidence="3">1ASR75-15</strain>
    </source>
</reference>
<evidence type="ECO:0000313" key="4">
    <source>
        <dbReference type="Proteomes" id="UP001169491"/>
    </source>
</evidence>
<sequence>MSTSPQDTDSPALGVMYQPLNRDAEMGPYGWNYLFQSIARTPIEFGVVQWVQYGADSFSQPTPWLATALSTWQRHMPLWLGLHTEHDYFTKMAEGKAAQQEFFTTYLRKVNGTAARWQGWIQQHQAQFLGWYIPLELSDAYFATAAERRQLHDFLRQLKQRLGRSPLAISVFMSAELPASEFGAWLQQIQDLGYQVWLQDGAGTQALTATQREAYFAHLNCDVGLINEAFIQTSQQPFRARPATPAELAKAQARQPDCHPRILFSLRYLPEAAGLLYLSDLITHPPGKD</sequence>
<dbReference type="Gene3D" id="3.20.20.80">
    <property type="entry name" value="Glycosidases"/>
    <property type="match status" value="1"/>
</dbReference>
<organism evidence="2 5">
    <name type="scientific">Pseudidiomarina terrestris</name>
    <dbReference type="NCBI Taxonomy" id="2820060"/>
    <lineage>
        <taxon>Bacteria</taxon>
        <taxon>Pseudomonadati</taxon>
        <taxon>Pseudomonadota</taxon>
        <taxon>Gammaproteobacteria</taxon>
        <taxon>Alteromonadales</taxon>
        <taxon>Idiomarinaceae</taxon>
        <taxon>Pseudidiomarina</taxon>
    </lineage>
</organism>
<dbReference type="Proteomes" id="UP001169492">
    <property type="component" value="Unassembled WGS sequence"/>
</dbReference>
<dbReference type="Pfam" id="PF14488">
    <property type="entry name" value="DUF4434"/>
    <property type="match status" value="1"/>
</dbReference>
<dbReference type="InterPro" id="IPR027849">
    <property type="entry name" value="DUF4434"/>
</dbReference>